<accession>A0ABW5HW22</accession>
<name>A0ABW5HW22_9PSEU</name>
<dbReference type="SUPFAM" id="SSF56601">
    <property type="entry name" value="beta-lactamase/transpeptidase-like"/>
    <property type="match status" value="1"/>
</dbReference>
<dbReference type="EMBL" id="JBHUKQ010000010">
    <property type="protein sequence ID" value="MFD2481219.1"/>
    <property type="molecule type" value="Genomic_DNA"/>
</dbReference>
<evidence type="ECO:0000313" key="3">
    <source>
        <dbReference type="Proteomes" id="UP001597542"/>
    </source>
</evidence>
<proteinExistence type="predicted"/>
<gene>
    <name evidence="2" type="ORF">ACFSUT_13120</name>
</gene>
<evidence type="ECO:0000256" key="1">
    <source>
        <dbReference type="SAM" id="MobiDB-lite"/>
    </source>
</evidence>
<dbReference type="InterPro" id="IPR012338">
    <property type="entry name" value="Beta-lactam/transpept-like"/>
</dbReference>
<feature type="compositionally biased region" description="Basic and acidic residues" evidence="1">
    <location>
        <begin position="418"/>
        <end position="428"/>
    </location>
</feature>
<protein>
    <submittedName>
        <fullName evidence="2">Uncharacterized protein</fullName>
    </submittedName>
</protein>
<dbReference type="Proteomes" id="UP001597542">
    <property type="component" value="Unassembled WGS sequence"/>
</dbReference>
<comment type="caution">
    <text evidence="2">The sequence shown here is derived from an EMBL/GenBank/DDBJ whole genome shotgun (WGS) entry which is preliminary data.</text>
</comment>
<organism evidence="2 3">
    <name type="scientific">Amycolatopsis albidoflavus</name>
    <dbReference type="NCBI Taxonomy" id="102226"/>
    <lineage>
        <taxon>Bacteria</taxon>
        <taxon>Bacillati</taxon>
        <taxon>Actinomycetota</taxon>
        <taxon>Actinomycetes</taxon>
        <taxon>Pseudonocardiales</taxon>
        <taxon>Pseudonocardiaceae</taxon>
        <taxon>Amycolatopsis</taxon>
    </lineage>
</organism>
<reference evidence="3" key="1">
    <citation type="journal article" date="2019" name="Int. J. Syst. Evol. Microbiol.">
        <title>The Global Catalogue of Microorganisms (GCM) 10K type strain sequencing project: providing services to taxonomists for standard genome sequencing and annotation.</title>
        <authorList>
            <consortium name="The Broad Institute Genomics Platform"/>
            <consortium name="The Broad Institute Genome Sequencing Center for Infectious Disease"/>
            <person name="Wu L."/>
            <person name="Ma J."/>
        </authorList>
    </citation>
    <scope>NUCLEOTIDE SEQUENCE [LARGE SCALE GENOMIC DNA]</scope>
    <source>
        <strain evidence="3">CGMCC 4.7638</strain>
    </source>
</reference>
<sequence length="428" mass="47134">MVYDRVTNTVTDQREPDTQFRSASVVKLLIALDYLWTRGLDSPIPPADLTTLQSMLRRSDDAAASRLWVADGWTAIVARTAIRLGLQHTEPPPDQYRGKWGYTATTPADTVAVYRYILEQAPSKIRDFMLSNLRQVAKCAADGWNQYFGIPTVFPRPWAIKQGWSNFGTPAPGQECTSPQGTGAAIPAQQDGVDITRVAMHTSGVIGDGDTTVIAVFTLQPKNTPWGSAIDRVNQVTRSLRQPDAAVLKRGGHRDARRRDGTTQTHRTTTAKEFSHDTSHRHQINGRRPPPAAERHRRSRTADDRMSIGACAAAVTPAAADPNHDCHGGFVRAHNDTNYNGDIVFGTATNQNQWRHTRPDNSWWNADCCGEKSYATVHEGEDNTGTGYGIQCNTGWKTATALMEDRTSGSEPPALAGRSERPHCLFPH</sequence>
<dbReference type="Gene3D" id="3.40.710.10">
    <property type="entry name" value="DD-peptidase/beta-lactamase superfamily"/>
    <property type="match status" value="1"/>
</dbReference>
<feature type="region of interest" description="Disordered" evidence="1">
    <location>
        <begin position="246"/>
        <end position="305"/>
    </location>
</feature>
<evidence type="ECO:0000313" key="2">
    <source>
        <dbReference type="EMBL" id="MFD2481219.1"/>
    </source>
</evidence>
<feature type="region of interest" description="Disordered" evidence="1">
    <location>
        <begin position="404"/>
        <end position="428"/>
    </location>
</feature>
<dbReference type="RefSeq" id="WP_344274425.1">
    <property type="nucleotide sequence ID" value="NZ_BAAAHV010000011.1"/>
</dbReference>
<keyword evidence="3" id="KW-1185">Reference proteome</keyword>